<sequence length="64" mass="7619">MLKEIHEDAIKTIRELEELHEKSFNSIEKIGRASKTVRRFLRYLEGNPIIEIKKTLVEKELLKI</sequence>
<organism evidence="1 2">
    <name type="scientific">Helicovermis profundi</name>
    <dbReference type="NCBI Taxonomy" id="3065157"/>
    <lineage>
        <taxon>Bacteria</taxon>
        <taxon>Bacillati</taxon>
        <taxon>Bacillota</taxon>
        <taxon>Clostridia</taxon>
        <taxon>Helicovermis</taxon>
    </lineage>
</organism>
<dbReference type="KEGG" id="hprf:HLPR_26430"/>
<proteinExistence type="predicted"/>
<dbReference type="Proteomes" id="UP001321786">
    <property type="component" value="Chromosome"/>
</dbReference>
<keyword evidence="2" id="KW-1185">Reference proteome</keyword>
<evidence type="ECO:0000313" key="1">
    <source>
        <dbReference type="EMBL" id="BEP30312.1"/>
    </source>
</evidence>
<dbReference type="EMBL" id="AP028654">
    <property type="protein sequence ID" value="BEP30312.1"/>
    <property type="molecule type" value="Genomic_DNA"/>
</dbReference>
<dbReference type="RefSeq" id="WP_338535907.1">
    <property type="nucleotide sequence ID" value="NZ_AP028654.1"/>
</dbReference>
<dbReference type="AlphaFoldDB" id="A0AAU9EDX7"/>
<protein>
    <submittedName>
        <fullName evidence="1">Uncharacterized protein</fullName>
    </submittedName>
</protein>
<gene>
    <name evidence="1" type="ORF">HLPR_26430</name>
</gene>
<reference evidence="1 2" key="1">
    <citation type="submission" date="2023-08" db="EMBL/GenBank/DDBJ databases">
        <title>Helicovermis profunda gen. nov., sp. nov., a novel mesophilic, fermentative bacterium within the Bacillota from a deep-sea hydrothermal vent chimney.</title>
        <authorList>
            <person name="Miyazaki U."/>
            <person name="Mizutani D."/>
            <person name="Hashimoto Y."/>
            <person name="Tame A."/>
            <person name="Sawayama S."/>
            <person name="Miyazaki J."/>
            <person name="Takai K."/>
            <person name="Nakagawa S."/>
        </authorList>
    </citation>
    <scope>NUCLEOTIDE SEQUENCE [LARGE SCALE GENOMIC DNA]</scope>
    <source>
        <strain evidence="1 2">S502</strain>
    </source>
</reference>
<name>A0AAU9EDX7_9FIRM</name>
<evidence type="ECO:0000313" key="2">
    <source>
        <dbReference type="Proteomes" id="UP001321786"/>
    </source>
</evidence>
<accession>A0AAU9EDX7</accession>